<gene>
    <name evidence="1" type="ORF">E6C48_17600</name>
</gene>
<comment type="caution">
    <text evidence="1">The sequence shown here is derived from an EMBL/GenBank/DDBJ whole genome shotgun (WGS) entry which is preliminary data.</text>
</comment>
<organism evidence="1 2">
    <name type="scientific">Ollibium composti</name>
    <dbReference type="NCBI Taxonomy" id="2675109"/>
    <lineage>
        <taxon>Bacteria</taxon>
        <taxon>Pseudomonadati</taxon>
        <taxon>Pseudomonadota</taxon>
        <taxon>Alphaproteobacteria</taxon>
        <taxon>Hyphomicrobiales</taxon>
        <taxon>Phyllobacteriaceae</taxon>
        <taxon>Ollibium</taxon>
    </lineage>
</organism>
<protein>
    <submittedName>
        <fullName evidence="1">Uncharacterized protein</fullName>
    </submittedName>
</protein>
<sequence>MATPPIAQLRCLQCVAIKTGAVRGDLDQRQSAAACDEYASTTRAGKDQGRSRLFTSFLLNRTTCNEKRMTGTL</sequence>
<dbReference type="EMBL" id="SSNY01000011">
    <property type="protein sequence ID" value="THF55448.1"/>
    <property type="molecule type" value="Genomic_DNA"/>
</dbReference>
<dbReference type="Proteomes" id="UP000306441">
    <property type="component" value="Unassembled WGS sequence"/>
</dbReference>
<proteinExistence type="predicted"/>
<accession>A0ABY2Q3P2</accession>
<evidence type="ECO:0000313" key="2">
    <source>
        <dbReference type="Proteomes" id="UP000306441"/>
    </source>
</evidence>
<keyword evidence="2" id="KW-1185">Reference proteome</keyword>
<name>A0ABY2Q3P2_9HYPH</name>
<dbReference type="RefSeq" id="WP_136359486.1">
    <property type="nucleotide sequence ID" value="NZ_SSNY01000011.1"/>
</dbReference>
<reference evidence="1 2" key="1">
    <citation type="submission" date="2019-04" db="EMBL/GenBank/DDBJ databases">
        <title>Mesorhizobium composti sp. nov., isolated from compost.</title>
        <authorList>
            <person name="Lin S.-Y."/>
            <person name="Hameed A."/>
            <person name="Hsieh Y.-T."/>
            <person name="Young C.-C."/>
        </authorList>
    </citation>
    <scope>NUCLEOTIDE SEQUENCE [LARGE SCALE GENOMIC DNA]</scope>
    <source>
        <strain evidence="1 2">CC-YTH430</strain>
    </source>
</reference>
<evidence type="ECO:0000313" key="1">
    <source>
        <dbReference type="EMBL" id="THF55448.1"/>
    </source>
</evidence>